<evidence type="ECO:0000256" key="3">
    <source>
        <dbReference type="PROSITE-ProRule" id="PRU00176"/>
    </source>
</evidence>
<dbReference type="RefSeq" id="XP_003957761.1">
    <property type="nucleotide sequence ID" value="XM_003957712.1"/>
</dbReference>
<dbReference type="GO" id="GO:0003723">
    <property type="term" value="F:RNA binding"/>
    <property type="evidence" value="ECO:0007669"/>
    <property type="project" value="UniProtKB-UniRule"/>
</dbReference>
<evidence type="ECO:0000256" key="2">
    <source>
        <dbReference type="ARBA" id="ARBA00022884"/>
    </source>
</evidence>
<dbReference type="InterPro" id="IPR012677">
    <property type="entry name" value="Nucleotide-bd_a/b_plait_sf"/>
</dbReference>
<evidence type="ECO:0000256" key="4">
    <source>
        <dbReference type="SAM" id="MobiDB-lite"/>
    </source>
</evidence>
<evidence type="ECO:0000313" key="6">
    <source>
        <dbReference type="EMBL" id="CCF58626.1"/>
    </source>
</evidence>
<feature type="region of interest" description="Disordered" evidence="4">
    <location>
        <begin position="258"/>
        <end position="296"/>
    </location>
</feature>
<feature type="compositionally biased region" description="Polar residues" evidence="4">
    <location>
        <begin position="10"/>
        <end position="36"/>
    </location>
</feature>
<dbReference type="InParanoid" id="H2AW76"/>
<evidence type="ECO:0000259" key="5">
    <source>
        <dbReference type="PROSITE" id="PS50102"/>
    </source>
</evidence>
<dbReference type="SMART" id="SM00360">
    <property type="entry name" value="RRM"/>
    <property type="match status" value="1"/>
</dbReference>
<feature type="region of interest" description="Disordered" evidence="4">
    <location>
        <begin position="641"/>
        <end position="668"/>
    </location>
</feature>
<reference evidence="6 7" key="1">
    <citation type="journal article" date="2011" name="Proc. Natl. Acad. Sci. U.S.A.">
        <title>Evolutionary erosion of yeast sex chromosomes by mating-type switching accidents.</title>
        <authorList>
            <person name="Gordon J.L."/>
            <person name="Armisen D."/>
            <person name="Proux-Wera E."/>
            <person name="Oheigeartaigh S.S."/>
            <person name="Byrne K.P."/>
            <person name="Wolfe K.H."/>
        </authorList>
    </citation>
    <scope>NUCLEOTIDE SEQUENCE [LARGE SCALE GENOMIC DNA]</scope>
    <source>
        <strain evidence="7">ATCC 22294 / BCRC 22015 / CBS 2517 / CECT 1963 / NBRC 1671 / NRRL Y-8276</strain>
    </source>
</reference>
<keyword evidence="2 3" id="KW-0694">RNA-binding</keyword>
<keyword evidence="7" id="KW-1185">Reference proteome</keyword>
<dbReference type="SUPFAM" id="SSF54928">
    <property type="entry name" value="RNA-binding domain, RBD"/>
    <property type="match status" value="1"/>
</dbReference>
<dbReference type="InterPro" id="IPR000504">
    <property type="entry name" value="RRM_dom"/>
</dbReference>
<dbReference type="GO" id="GO:0008361">
    <property type="term" value="P:regulation of cell size"/>
    <property type="evidence" value="ECO:0007669"/>
    <property type="project" value="UniProtKB-ARBA"/>
</dbReference>
<dbReference type="GeneID" id="13884094"/>
<dbReference type="PANTHER" id="PTHR10501">
    <property type="entry name" value="U1 SMALL NUCLEAR RIBONUCLEOPROTEIN A/U2 SMALL NUCLEAR RIBONUCLEOPROTEIN B"/>
    <property type="match status" value="1"/>
</dbReference>
<feature type="region of interest" description="Disordered" evidence="4">
    <location>
        <begin position="1"/>
        <end position="36"/>
    </location>
</feature>
<dbReference type="STRING" id="1071382.H2AW76"/>
<dbReference type="Gene3D" id="3.30.70.330">
    <property type="match status" value="1"/>
</dbReference>
<feature type="domain" description="RRM" evidence="5">
    <location>
        <begin position="556"/>
        <end position="643"/>
    </location>
</feature>
<dbReference type="InterPro" id="IPR035979">
    <property type="entry name" value="RBD_domain_sf"/>
</dbReference>
<evidence type="ECO:0000256" key="1">
    <source>
        <dbReference type="ARBA" id="ARBA00022553"/>
    </source>
</evidence>
<proteinExistence type="predicted"/>
<dbReference type="PROSITE" id="PS50102">
    <property type="entry name" value="RRM"/>
    <property type="match status" value="1"/>
</dbReference>
<organism evidence="6 7">
    <name type="scientific">Kazachstania africana (strain ATCC 22294 / BCRC 22015 / CBS 2517 / CECT 1963 / NBRC 1671 / NRRL Y-8276)</name>
    <name type="common">Yeast</name>
    <name type="synonym">Kluyveromyces africanus</name>
    <dbReference type="NCBI Taxonomy" id="1071382"/>
    <lineage>
        <taxon>Eukaryota</taxon>
        <taxon>Fungi</taxon>
        <taxon>Dikarya</taxon>
        <taxon>Ascomycota</taxon>
        <taxon>Saccharomycotina</taxon>
        <taxon>Saccharomycetes</taxon>
        <taxon>Saccharomycetales</taxon>
        <taxon>Saccharomycetaceae</taxon>
        <taxon>Kazachstania</taxon>
    </lineage>
</organism>
<dbReference type="EMBL" id="HE650826">
    <property type="protein sequence ID" value="CCF58626.1"/>
    <property type="molecule type" value="Genomic_DNA"/>
</dbReference>
<evidence type="ECO:0000313" key="7">
    <source>
        <dbReference type="Proteomes" id="UP000005220"/>
    </source>
</evidence>
<dbReference type="OrthoDB" id="431169at2759"/>
<sequence>MSLIKEQKQPEATNLFNQPGFTSSSENASFNAVPNISPTLESANSVQYTNGSNLNRPNNDSVPLVNEHNSSPLNLSSVLHNLSISGIDINDDDDMVSNEEEKLISHGPYLLKISHIPEDITLRECHSIFALATGILNVELSKTSGSDNTSVIIAKFDNLVIVSQYASILSTKCDIFGPGSDSACIIEVIDEITNKPIDYRGIVPKQHNYLLSSDVRLLPVFGSSPDSNSNKPASNRKNSMIFPKSRFSFSDPFTNDPYFAPSQQESIGQNNSSNTTINNNSSNDINNTNTNSSMPATSKTLFTMESDNNEDIWNPITTQPVSATLNEFPQSSTPVFEWGPLDVRKNSILFNSVMNHNSTTSDIMPQSANGNIGHSTVSESASSVGPLASQSSYSAMQQYLPPTSLNNYMRASDSASVTSSKDSSNILMAGSNYPQQMQYPPQISNANTIASQSSSIQLGQQSLKPDASYRSLISTPFSQQYNTPAAMGINSSLGNNGVLNNISNVNVENPNSEKKRPNVSNAANVKNESAISQADLSLLAKIPPPANPADQNPPCNTLYVGNLPPDATEQELRQLFSSQEGFRRLSFKNKSIPGHGHGHGPMCFVEFDDVSFSTRALAKLYGSQLPRSTINSKGGIRLSFSKNPLGVRGPQARRSANNSNSSVGISTANSNTYMSSYNKL</sequence>
<feature type="compositionally biased region" description="Low complexity" evidence="4">
    <location>
        <begin position="652"/>
        <end position="662"/>
    </location>
</feature>
<dbReference type="Proteomes" id="UP000005220">
    <property type="component" value="Chromosome 6"/>
</dbReference>
<feature type="region of interest" description="Disordered" evidence="4">
    <location>
        <begin position="504"/>
        <end position="523"/>
    </location>
</feature>
<dbReference type="eggNOG" id="KOG0118">
    <property type="taxonomic scope" value="Eukaryota"/>
</dbReference>
<name>H2AW76_KAZAF</name>
<feature type="region of interest" description="Disordered" evidence="4">
    <location>
        <begin position="48"/>
        <end position="67"/>
    </location>
</feature>
<dbReference type="GO" id="GO:0061157">
    <property type="term" value="P:mRNA destabilization"/>
    <property type="evidence" value="ECO:0007669"/>
    <property type="project" value="UniProtKB-ARBA"/>
</dbReference>
<feature type="compositionally biased region" description="Low complexity" evidence="4">
    <location>
        <begin position="270"/>
        <end position="293"/>
    </location>
</feature>
<dbReference type="CDD" id="cd12245">
    <property type="entry name" value="RRM_scw1_like"/>
    <property type="match status" value="1"/>
</dbReference>
<gene>
    <name evidence="6" type="primary">KAFR0F00290</name>
    <name evidence="6" type="ORF">KAFR_0F00290</name>
</gene>
<dbReference type="HOGENOM" id="CLU_018359_0_0_1"/>
<keyword evidence="1" id="KW-0597">Phosphoprotein</keyword>
<dbReference type="AlphaFoldDB" id="H2AW76"/>
<protein>
    <recommendedName>
        <fullName evidence="5">RRM domain-containing protein</fullName>
    </recommendedName>
</protein>
<dbReference type="Pfam" id="PF00076">
    <property type="entry name" value="RRM_1"/>
    <property type="match status" value="1"/>
</dbReference>
<dbReference type="FunFam" id="3.30.70.330:FF:000089">
    <property type="entry name" value="RNA binding protein"/>
    <property type="match status" value="1"/>
</dbReference>
<accession>H2AW76</accession>
<dbReference type="KEGG" id="kaf:KAFR_0F00290"/>